<comment type="caution">
    <text evidence="7">The sequence shown here is derived from an EMBL/GenBank/DDBJ whole genome shotgun (WGS) entry which is preliminary data.</text>
</comment>
<proteinExistence type="inferred from homology"/>
<dbReference type="PANTHER" id="PTHR43133:SF46">
    <property type="entry name" value="RNA POLYMERASE SIGMA-70 FACTOR ECF SUBFAMILY"/>
    <property type="match status" value="1"/>
</dbReference>
<dbReference type="InterPro" id="IPR039425">
    <property type="entry name" value="RNA_pol_sigma-70-like"/>
</dbReference>
<comment type="similarity">
    <text evidence="1">Belongs to the sigma-70 factor family. ECF subfamily.</text>
</comment>
<dbReference type="InterPro" id="IPR036388">
    <property type="entry name" value="WH-like_DNA-bd_sf"/>
</dbReference>
<dbReference type="EMBL" id="JBHSFV010000001">
    <property type="protein sequence ID" value="MFC4632431.1"/>
    <property type="molecule type" value="Genomic_DNA"/>
</dbReference>
<dbReference type="NCBIfam" id="TIGR02937">
    <property type="entry name" value="sigma70-ECF"/>
    <property type="match status" value="1"/>
</dbReference>
<dbReference type="InterPro" id="IPR014284">
    <property type="entry name" value="RNA_pol_sigma-70_dom"/>
</dbReference>
<accession>A0ABV9HT56</accession>
<dbReference type="InterPro" id="IPR013249">
    <property type="entry name" value="RNA_pol_sigma70_r4_t2"/>
</dbReference>
<evidence type="ECO:0000259" key="6">
    <source>
        <dbReference type="Pfam" id="PF08281"/>
    </source>
</evidence>
<keyword evidence="4" id="KW-0804">Transcription</keyword>
<dbReference type="Gene3D" id="1.10.10.10">
    <property type="entry name" value="Winged helix-like DNA-binding domain superfamily/Winged helix DNA-binding domain"/>
    <property type="match status" value="1"/>
</dbReference>
<sequence length="174" mass="20515">MKKPMPSSICEDHIFSKLYDTYAQPLANHLYYKYGEAFNPKDTAQEAFIKLWENCKKVAFDKAKSYLYTIANNMMLNHVKHHKVVLNFRKIKPKEYTNESPEFLLQKEEFLGNYQKVLGKLSEEQRVAFLLNKAEGKKHQEIADELGVTKKVVEYRIYSAFKQIKEELEGFHLK</sequence>
<evidence type="ECO:0000256" key="1">
    <source>
        <dbReference type="ARBA" id="ARBA00010641"/>
    </source>
</evidence>
<dbReference type="InterPro" id="IPR013325">
    <property type="entry name" value="RNA_pol_sigma_r2"/>
</dbReference>
<feature type="domain" description="RNA polymerase sigma factor 70 region 4 type 2" evidence="6">
    <location>
        <begin position="113"/>
        <end position="163"/>
    </location>
</feature>
<gene>
    <name evidence="7" type="ORF">ACFO3O_00820</name>
</gene>
<evidence type="ECO:0000313" key="8">
    <source>
        <dbReference type="Proteomes" id="UP001596043"/>
    </source>
</evidence>
<keyword evidence="3" id="KW-0731">Sigma factor</keyword>
<evidence type="ECO:0000313" key="7">
    <source>
        <dbReference type="EMBL" id="MFC4632431.1"/>
    </source>
</evidence>
<dbReference type="SUPFAM" id="SSF88659">
    <property type="entry name" value="Sigma3 and sigma4 domains of RNA polymerase sigma factors"/>
    <property type="match status" value="1"/>
</dbReference>
<reference evidence="8" key="1">
    <citation type="journal article" date="2019" name="Int. J. Syst. Evol. Microbiol.">
        <title>The Global Catalogue of Microorganisms (GCM) 10K type strain sequencing project: providing services to taxonomists for standard genome sequencing and annotation.</title>
        <authorList>
            <consortium name="The Broad Institute Genomics Platform"/>
            <consortium name="The Broad Institute Genome Sequencing Center for Infectious Disease"/>
            <person name="Wu L."/>
            <person name="Ma J."/>
        </authorList>
    </citation>
    <scope>NUCLEOTIDE SEQUENCE [LARGE SCALE GENOMIC DNA]</scope>
    <source>
        <strain evidence="8">YJ-61-S</strain>
    </source>
</reference>
<evidence type="ECO:0000256" key="3">
    <source>
        <dbReference type="ARBA" id="ARBA00023082"/>
    </source>
</evidence>
<evidence type="ECO:0000256" key="2">
    <source>
        <dbReference type="ARBA" id="ARBA00023015"/>
    </source>
</evidence>
<evidence type="ECO:0000256" key="4">
    <source>
        <dbReference type="ARBA" id="ARBA00023163"/>
    </source>
</evidence>
<dbReference type="InterPro" id="IPR013324">
    <property type="entry name" value="RNA_pol_sigma_r3/r4-like"/>
</dbReference>
<dbReference type="RefSeq" id="WP_379976624.1">
    <property type="nucleotide sequence ID" value="NZ_JBHSFV010000001.1"/>
</dbReference>
<dbReference type="CDD" id="cd06171">
    <property type="entry name" value="Sigma70_r4"/>
    <property type="match status" value="1"/>
</dbReference>
<dbReference type="Pfam" id="PF08281">
    <property type="entry name" value="Sigma70_r4_2"/>
    <property type="match status" value="1"/>
</dbReference>
<dbReference type="PANTHER" id="PTHR43133">
    <property type="entry name" value="RNA POLYMERASE ECF-TYPE SIGMA FACTO"/>
    <property type="match status" value="1"/>
</dbReference>
<feature type="domain" description="RNA polymerase sigma-70 region 2" evidence="5">
    <location>
        <begin position="18"/>
        <end position="82"/>
    </location>
</feature>
<dbReference type="Gene3D" id="1.10.1740.10">
    <property type="match status" value="1"/>
</dbReference>
<evidence type="ECO:0000259" key="5">
    <source>
        <dbReference type="Pfam" id="PF04542"/>
    </source>
</evidence>
<keyword evidence="2" id="KW-0805">Transcription regulation</keyword>
<name>A0ABV9HT56_9FLAO</name>
<organism evidence="7 8">
    <name type="scientific">Dokdonia ponticola</name>
    <dbReference type="NCBI Taxonomy" id="2041041"/>
    <lineage>
        <taxon>Bacteria</taxon>
        <taxon>Pseudomonadati</taxon>
        <taxon>Bacteroidota</taxon>
        <taxon>Flavobacteriia</taxon>
        <taxon>Flavobacteriales</taxon>
        <taxon>Flavobacteriaceae</taxon>
        <taxon>Dokdonia</taxon>
    </lineage>
</organism>
<dbReference type="SUPFAM" id="SSF88946">
    <property type="entry name" value="Sigma2 domain of RNA polymerase sigma factors"/>
    <property type="match status" value="1"/>
</dbReference>
<dbReference type="Pfam" id="PF04542">
    <property type="entry name" value="Sigma70_r2"/>
    <property type="match status" value="1"/>
</dbReference>
<protein>
    <submittedName>
        <fullName evidence="7">RNA polymerase sigma factor</fullName>
    </submittedName>
</protein>
<dbReference type="Proteomes" id="UP001596043">
    <property type="component" value="Unassembled WGS sequence"/>
</dbReference>
<dbReference type="InterPro" id="IPR007627">
    <property type="entry name" value="RNA_pol_sigma70_r2"/>
</dbReference>
<keyword evidence="8" id="KW-1185">Reference proteome</keyword>